<organism evidence="2 3">
    <name type="scientific">Sphaeroforma arctica JP610</name>
    <dbReference type="NCBI Taxonomy" id="667725"/>
    <lineage>
        <taxon>Eukaryota</taxon>
        <taxon>Ichthyosporea</taxon>
        <taxon>Ichthyophonida</taxon>
        <taxon>Sphaeroforma</taxon>
    </lineage>
</organism>
<accession>A0A0L0G8W2</accession>
<protein>
    <submittedName>
        <fullName evidence="2">Uncharacterized protein</fullName>
    </submittedName>
</protein>
<dbReference type="GeneID" id="25903611"/>
<evidence type="ECO:0000313" key="2">
    <source>
        <dbReference type="EMBL" id="KNC84673.1"/>
    </source>
</evidence>
<dbReference type="EMBL" id="KQ241748">
    <property type="protein sequence ID" value="KNC84673.1"/>
    <property type="molecule type" value="Genomic_DNA"/>
</dbReference>
<dbReference type="Proteomes" id="UP000054560">
    <property type="component" value="Unassembled WGS sequence"/>
</dbReference>
<keyword evidence="3" id="KW-1185">Reference proteome</keyword>
<dbReference type="AlphaFoldDB" id="A0A0L0G8W2"/>
<proteinExistence type="predicted"/>
<gene>
    <name evidence="2" type="ORF">SARC_03107</name>
</gene>
<dbReference type="RefSeq" id="XP_014158575.1">
    <property type="nucleotide sequence ID" value="XM_014303100.1"/>
</dbReference>
<evidence type="ECO:0000313" key="3">
    <source>
        <dbReference type="Proteomes" id="UP000054560"/>
    </source>
</evidence>
<feature type="region of interest" description="Disordered" evidence="1">
    <location>
        <begin position="1"/>
        <end position="41"/>
    </location>
</feature>
<name>A0A0L0G8W2_9EUKA</name>
<reference evidence="2 3" key="1">
    <citation type="submission" date="2011-02" db="EMBL/GenBank/DDBJ databases">
        <title>The Genome Sequence of Sphaeroforma arctica JP610.</title>
        <authorList>
            <consortium name="The Broad Institute Genome Sequencing Platform"/>
            <person name="Russ C."/>
            <person name="Cuomo C."/>
            <person name="Young S.K."/>
            <person name="Zeng Q."/>
            <person name="Gargeya S."/>
            <person name="Alvarado L."/>
            <person name="Berlin A."/>
            <person name="Chapman S.B."/>
            <person name="Chen Z."/>
            <person name="Freedman E."/>
            <person name="Gellesch M."/>
            <person name="Goldberg J."/>
            <person name="Griggs A."/>
            <person name="Gujja S."/>
            <person name="Heilman E."/>
            <person name="Heiman D."/>
            <person name="Howarth C."/>
            <person name="Mehta T."/>
            <person name="Neiman D."/>
            <person name="Pearson M."/>
            <person name="Roberts A."/>
            <person name="Saif S."/>
            <person name="Shea T."/>
            <person name="Shenoy N."/>
            <person name="Sisk P."/>
            <person name="Stolte C."/>
            <person name="Sykes S."/>
            <person name="White J."/>
            <person name="Yandava C."/>
            <person name="Burger G."/>
            <person name="Gray M.W."/>
            <person name="Holland P.W.H."/>
            <person name="King N."/>
            <person name="Lang F.B.F."/>
            <person name="Roger A.J."/>
            <person name="Ruiz-Trillo I."/>
            <person name="Haas B."/>
            <person name="Nusbaum C."/>
            <person name="Birren B."/>
        </authorList>
    </citation>
    <scope>NUCLEOTIDE SEQUENCE [LARGE SCALE GENOMIC DNA]</scope>
    <source>
        <strain evidence="2 3">JP610</strain>
    </source>
</reference>
<evidence type="ECO:0000256" key="1">
    <source>
        <dbReference type="SAM" id="MobiDB-lite"/>
    </source>
</evidence>
<sequence length="89" mass="9921">MLQEDRSPMAPEGDILKPEPEPETNVYPDLPRQLLTPPPPPIVLQSLIATSWSSLATPRSPRCSDVEKDKLLHGQQQLELLESEPVISE</sequence>